<dbReference type="Proteomes" id="UP001596207">
    <property type="component" value="Unassembled WGS sequence"/>
</dbReference>
<evidence type="ECO:0000313" key="1">
    <source>
        <dbReference type="EMBL" id="MFC5945313.1"/>
    </source>
</evidence>
<sequence length="105" mass="12223">MAEHRRDGDRRRPHPPLRPLWLCRACLAPWPCPQARDDLLAAYAGDRVGLCLFLAWRMFDANEDLRALHPDDPPRPSELFRRFLRWARRPTPTPAPPTPVAPIRE</sequence>
<protein>
    <recommendedName>
        <fullName evidence="3">Flavin reductase</fullName>
    </recommendedName>
</protein>
<accession>A0ABW1HXA1</accession>
<reference evidence="2" key="1">
    <citation type="journal article" date="2019" name="Int. J. Syst. Evol. Microbiol.">
        <title>The Global Catalogue of Microorganisms (GCM) 10K type strain sequencing project: providing services to taxonomists for standard genome sequencing and annotation.</title>
        <authorList>
            <consortium name="The Broad Institute Genomics Platform"/>
            <consortium name="The Broad Institute Genome Sequencing Center for Infectious Disease"/>
            <person name="Wu L."/>
            <person name="Ma J."/>
        </authorList>
    </citation>
    <scope>NUCLEOTIDE SEQUENCE [LARGE SCALE GENOMIC DNA]</scope>
    <source>
        <strain evidence="2">CGMCC 4.7173</strain>
    </source>
</reference>
<evidence type="ECO:0008006" key="3">
    <source>
        <dbReference type="Google" id="ProtNLM"/>
    </source>
</evidence>
<keyword evidence="2" id="KW-1185">Reference proteome</keyword>
<gene>
    <name evidence="1" type="ORF">ACFPZ4_28090</name>
</gene>
<name>A0ABW1HXA1_9ACTN</name>
<organism evidence="1 2">
    <name type="scientific">Micromonospora harpali</name>
    <dbReference type="NCBI Taxonomy" id="1490225"/>
    <lineage>
        <taxon>Bacteria</taxon>
        <taxon>Bacillati</taxon>
        <taxon>Actinomycetota</taxon>
        <taxon>Actinomycetes</taxon>
        <taxon>Micromonosporales</taxon>
        <taxon>Micromonosporaceae</taxon>
        <taxon>Micromonospora</taxon>
    </lineage>
</organism>
<proteinExistence type="predicted"/>
<dbReference type="RefSeq" id="WP_052503884.1">
    <property type="nucleotide sequence ID" value="NZ_CP158970.1"/>
</dbReference>
<dbReference type="GeneID" id="301306861"/>
<dbReference type="EMBL" id="JBHSQQ010000291">
    <property type="protein sequence ID" value="MFC5945313.1"/>
    <property type="molecule type" value="Genomic_DNA"/>
</dbReference>
<evidence type="ECO:0000313" key="2">
    <source>
        <dbReference type="Proteomes" id="UP001596207"/>
    </source>
</evidence>
<comment type="caution">
    <text evidence="1">The sequence shown here is derived from an EMBL/GenBank/DDBJ whole genome shotgun (WGS) entry which is preliminary data.</text>
</comment>